<proteinExistence type="predicted"/>
<protein>
    <submittedName>
        <fullName evidence="1">Ankyrin</fullName>
    </submittedName>
</protein>
<dbReference type="EMBL" id="MU003492">
    <property type="protein sequence ID" value="KAF2477457.1"/>
    <property type="molecule type" value="Genomic_DNA"/>
</dbReference>
<dbReference type="Proteomes" id="UP000799755">
    <property type="component" value="Unassembled WGS sequence"/>
</dbReference>
<keyword evidence="2" id="KW-1185">Reference proteome</keyword>
<gene>
    <name evidence="1" type="ORF">BDR25DRAFT_274602</name>
</gene>
<sequence>MRILEQTSPAGAEAPPAIRPERAMTNNLCEVNRPIKSRYVVNRMVEDSAPLDSTFSASTDAHQPSNQLERYLSKLVDPIDLRVDRFCEIGGSLIAANFRAGHVITRRWSAQGQETYNVLSAQSGYSISFMVQPTRIKLRLSIATFFLYQFAQWSDVSLRFQLRVSSLMTIDHPAYLAAVCGDWLTLRKLLTKSDVRVTDQTANGDTLLHIAVSRNQTSLVKELLRHGADVNATNDQSETPLHIAVACMCDYEVSRCLISSGANMLHQDLGKKTPLHTYFNENLRKILEFHRDNIDTTIRDSEGMTISHYVSFTKQSSPEDIARSLGPHPSNICSTDHEGRTILHLALRRGNLELVKYLFEQGIEALEQPDHHGHTLMHYATESRRIQLIDFLNLRGHSIRARDKTGRTVLHHAASKGKLAAVIKLLELGAASDLDALDLDSRTPIQVAALFEAHAVVEYLQKLCKPQMLVYPGRAMQDARSAVAGADRFTKMSMLVSAKYLYCLLFLVGFSMGVLYA</sequence>
<evidence type="ECO:0000313" key="1">
    <source>
        <dbReference type="EMBL" id="KAF2477457.1"/>
    </source>
</evidence>
<accession>A0ACB6RGL3</accession>
<evidence type="ECO:0000313" key="2">
    <source>
        <dbReference type="Proteomes" id="UP000799755"/>
    </source>
</evidence>
<comment type="caution">
    <text evidence="1">The sequence shown here is derived from an EMBL/GenBank/DDBJ whole genome shotgun (WGS) entry which is preliminary data.</text>
</comment>
<reference evidence="1" key="1">
    <citation type="journal article" date="2020" name="Stud. Mycol.">
        <title>101 Dothideomycetes genomes: a test case for predicting lifestyles and emergence of pathogens.</title>
        <authorList>
            <person name="Haridas S."/>
            <person name="Albert R."/>
            <person name="Binder M."/>
            <person name="Bloem J."/>
            <person name="Labutti K."/>
            <person name="Salamov A."/>
            <person name="Andreopoulos B."/>
            <person name="Baker S."/>
            <person name="Barry K."/>
            <person name="Bills G."/>
            <person name="Bluhm B."/>
            <person name="Cannon C."/>
            <person name="Castanera R."/>
            <person name="Culley D."/>
            <person name="Daum C."/>
            <person name="Ezra D."/>
            <person name="Gonzalez J."/>
            <person name="Henrissat B."/>
            <person name="Kuo A."/>
            <person name="Liang C."/>
            <person name="Lipzen A."/>
            <person name="Lutzoni F."/>
            <person name="Magnuson J."/>
            <person name="Mondo S."/>
            <person name="Nolan M."/>
            <person name="Ohm R."/>
            <person name="Pangilinan J."/>
            <person name="Park H.-J."/>
            <person name="Ramirez L."/>
            <person name="Alfaro M."/>
            <person name="Sun H."/>
            <person name="Tritt A."/>
            <person name="Yoshinaga Y."/>
            <person name="Zwiers L.-H."/>
            <person name="Turgeon B."/>
            <person name="Goodwin S."/>
            <person name="Spatafora J."/>
            <person name="Crous P."/>
            <person name="Grigoriev I."/>
        </authorList>
    </citation>
    <scope>NUCLEOTIDE SEQUENCE</scope>
    <source>
        <strain evidence="1">ATCC 200398</strain>
    </source>
</reference>
<organism evidence="1 2">
    <name type="scientific">Lindgomyces ingoldianus</name>
    <dbReference type="NCBI Taxonomy" id="673940"/>
    <lineage>
        <taxon>Eukaryota</taxon>
        <taxon>Fungi</taxon>
        <taxon>Dikarya</taxon>
        <taxon>Ascomycota</taxon>
        <taxon>Pezizomycotina</taxon>
        <taxon>Dothideomycetes</taxon>
        <taxon>Pleosporomycetidae</taxon>
        <taxon>Pleosporales</taxon>
        <taxon>Lindgomycetaceae</taxon>
        <taxon>Lindgomyces</taxon>
    </lineage>
</organism>
<name>A0ACB6RGL3_9PLEO</name>